<dbReference type="FunFam" id="1.10.287.110:FF:000086">
    <property type="entry name" value="Chaperone protein dnaJ 10"/>
    <property type="match status" value="1"/>
</dbReference>
<dbReference type="Pfam" id="PF00226">
    <property type="entry name" value="DnaJ"/>
    <property type="match status" value="1"/>
</dbReference>
<dbReference type="InterPro" id="IPR052423">
    <property type="entry name" value="EMIR"/>
</dbReference>
<dbReference type="SUPFAM" id="SSF46565">
    <property type="entry name" value="Chaperone J-domain"/>
    <property type="match status" value="1"/>
</dbReference>
<dbReference type="AlphaFoldDB" id="A0ABD2YGN5"/>
<dbReference type="PANTHER" id="PTHR44094:SF17">
    <property type="entry name" value="CHAPERONE PROTEIN DNAJ 10"/>
    <property type="match status" value="1"/>
</dbReference>
<gene>
    <name evidence="2" type="ORF">ACH5RR_035378</name>
</gene>
<dbReference type="CDD" id="cd06257">
    <property type="entry name" value="DnaJ"/>
    <property type="match status" value="1"/>
</dbReference>
<dbReference type="Proteomes" id="UP001630127">
    <property type="component" value="Unassembled WGS sequence"/>
</dbReference>
<dbReference type="PRINTS" id="PR00625">
    <property type="entry name" value="JDOMAIN"/>
</dbReference>
<keyword evidence="3" id="KW-1185">Reference proteome</keyword>
<comment type="caution">
    <text evidence="2">The sequence shown here is derived from an EMBL/GenBank/DDBJ whole genome shotgun (WGS) entry which is preliminary data.</text>
</comment>
<evidence type="ECO:0000313" key="3">
    <source>
        <dbReference type="Proteomes" id="UP001630127"/>
    </source>
</evidence>
<dbReference type="InterPro" id="IPR018253">
    <property type="entry name" value="DnaJ_domain_CS"/>
</dbReference>
<proteinExistence type="predicted"/>
<dbReference type="PROSITE" id="PS50076">
    <property type="entry name" value="DNAJ_2"/>
    <property type="match status" value="1"/>
</dbReference>
<dbReference type="InterPro" id="IPR036869">
    <property type="entry name" value="J_dom_sf"/>
</dbReference>
<evidence type="ECO:0000259" key="1">
    <source>
        <dbReference type="PROSITE" id="PS50076"/>
    </source>
</evidence>
<dbReference type="InterPro" id="IPR001623">
    <property type="entry name" value="DnaJ_domain"/>
</dbReference>
<name>A0ABD2YGN5_9GENT</name>
<organism evidence="2 3">
    <name type="scientific">Cinchona calisaya</name>
    <dbReference type="NCBI Taxonomy" id="153742"/>
    <lineage>
        <taxon>Eukaryota</taxon>
        <taxon>Viridiplantae</taxon>
        <taxon>Streptophyta</taxon>
        <taxon>Embryophyta</taxon>
        <taxon>Tracheophyta</taxon>
        <taxon>Spermatophyta</taxon>
        <taxon>Magnoliopsida</taxon>
        <taxon>eudicotyledons</taxon>
        <taxon>Gunneridae</taxon>
        <taxon>Pentapetalae</taxon>
        <taxon>asterids</taxon>
        <taxon>lamiids</taxon>
        <taxon>Gentianales</taxon>
        <taxon>Rubiaceae</taxon>
        <taxon>Cinchonoideae</taxon>
        <taxon>Cinchoneae</taxon>
        <taxon>Cinchona</taxon>
    </lineage>
</organism>
<reference evidence="2 3" key="1">
    <citation type="submission" date="2024-11" db="EMBL/GenBank/DDBJ databases">
        <title>A near-complete genome assembly of Cinchona calisaya.</title>
        <authorList>
            <person name="Lian D.C."/>
            <person name="Zhao X.W."/>
            <person name="Wei L."/>
        </authorList>
    </citation>
    <scope>NUCLEOTIDE SEQUENCE [LARGE SCALE GENOMIC DNA]</scope>
    <source>
        <tissue evidence="2">Nenye</tissue>
    </source>
</reference>
<dbReference type="PANTHER" id="PTHR44094">
    <property type="entry name" value="DNAJ HEAT SHOCK N-TERMINAL DOMAIN-CONTAINING PROTEIN"/>
    <property type="match status" value="1"/>
</dbReference>
<dbReference type="InterPro" id="IPR026894">
    <property type="entry name" value="DnaJ_X"/>
</dbReference>
<protein>
    <recommendedName>
        <fullName evidence="1">J domain-containing protein</fullName>
    </recommendedName>
</protein>
<feature type="domain" description="J" evidence="1">
    <location>
        <begin position="21"/>
        <end position="86"/>
    </location>
</feature>
<dbReference type="Gene3D" id="1.10.287.110">
    <property type="entry name" value="DnaJ domain"/>
    <property type="match status" value="1"/>
</dbReference>
<evidence type="ECO:0000313" key="2">
    <source>
        <dbReference type="EMBL" id="KAL3505537.1"/>
    </source>
</evidence>
<dbReference type="EMBL" id="JBJUIK010000014">
    <property type="protein sequence ID" value="KAL3505537.1"/>
    <property type="molecule type" value="Genomic_DNA"/>
</dbReference>
<accession>A0ABD2YGN5</accession>
<dbReference type="SMART" id="SM00271">
    <property type="entry name" value="DnaJ"/>
    <property type="match status" value="1"/>
</dbReference>
<dbReference type="PROSITE" id="PS00636">
    <property type="entry name" value="DNAJ_1"/>
    <property type="match status" value="1"/>
</dbReference>
<sequence length="411" mass="45999">MDPLVERKEKGVSGLMVKETEYYDVLGVSPSATEAEIKKAYYIKARQVHPDKNPNDPLAAQNFQVLGEAYQVLSDPAQRQAYDNYGKSGISTEGIIDPAAIFAMLFGSELFEEYIGQLAMASMASLDIFTEGEEFDAKKLQEKMRVVQKEREEKLAEILKDRLNLYVQGNKEEFICHAKAEVSRLSNAAYGVDMLNTIGYIYARQAAKELGKKAIYLGVPFIAEWFRNKGHFIKSQVTAATGAIALIQLQEDMKRQLSAEGNYTEEELEEYMQSHKKLMIDSLWKLNVADIEATLSRVCQMVLQDNNVKKEELRVRAKGLKTLGKIFQRAKSVNENESETSINSPVHKLNGGEPIDDAFSVNTPEKSSNADDIPPTFSLQSPYVEAPQFSGGQFNYNFPMPTAPPGAQRHV</sequence>
<dbReference type="Pfam" id="PF14308">
    <property type="entry name" value="DnaJ-X"/>
    <property type="match status" value="1"/>
</dbReference>